<evidence type="ECO:0000259" key="1">
    <source>
        <dbReference type="Pfam" id="PF07995"/>
    </source>
</evidence>
<dbReference type="PANTHER" id="PTHR19328">
    <property type="entry name" value="HEDGEHOG-INTERACTING PROTEIN"/>
    <property type="match status" value="1"/>
</dbReference>
<accession>A0A1L9BD94</accession>
<sequence>MPSLRSSLLSLAFLAACSDGTGPDNLDLDSDNPESLSETIAAGFSITEVADFNSPWAMTFLPDGRMLVTEKAGTLHLVSADGTQRKTVTGTLPVSSAGQGGLLDVVLHPQFAQNRLVYFSYSESRSSGKGVALARGTFTDGTSPSLANVQVIFRATPYVSGDGHFSGRIAFSSDGHLFFTNGDRQKFDPAQDPAATLGKVLRLNDDGTPAAGNPLAARGFHPAVWSYGHRNLLGIAFDASGNLWEQEMGPQGGDEVNLVQPGLNYGWPNASNGSHYDGRDIPDHRAGDGYEPPKVWWNPVISPGGLMVYSGKLWPEWKGDLFIGGLSSKSLVRVDVNGTSASKGDQWNMNSRIREVEEGPDGSIWLLQDGQSGSQGKLLRLRPAP</sequence>
<dbReference type="RefSeq" id="WP_071898851.1">
    <property type="nucleotide sequence ID" value="NZ_MPIN01000003.1"/>
</dbReference>
<dbReference type="Pfam" id="PF07995">
    <property type="entry name" value="GSDH"/>
    <property type="match status" value="1"/>
</dbReference>
<dbReference type="Proteomes" id="UP000182229">
    <property type="component" value="Unassembled WGS sequence"/>
</dbReference>
<gene>
    <name evidence="2" type="ORF">BON30_14315</name>
</gene>
<evidence type="ECO:0000313" key="3">
    <source>
        <dbReference type="Proteomes" id="UP000182229"/>
    </source>
</evidence>
<dbReference type="InterPro" id="IPR011041">
    <property type="entry name" value="Quinoprot_gluc/sorb_DH_b-prop"/>
</dbReference>
<evidence type="ECO:0000313" key="2">
    <source>
        <dbReference type="EMBL" id="OJH40219.1"/>
    </source>
</evidence>
<feature type="domain" description="Glucose/Sorbosone dehydrogenase" evidence="1">
    <location>
        <begin position="52"/>
        <end position="374"/>
    </location>
</feature>
<reference evidence="2 3" key="2">
    <citation type="submission" date="2016-12" db="EMBL/GenBank/DDBJ databases">
        <title>Draft Genome Sequence of Cystobacter ferrugineus Strain Cbfe23.</title>
        <authorList>
            <person name="Akbar S."/>
            <person name="Dowd S.E."/>
            <person name="Stevens D.C."/>
        </authorList>
    </citation>
    <scope>NUCLEOTIDE SEQUENCE [LARGE SCALE GENOMIC DNA]</scope>
    <source>
        <strain evidence="2 3">Cbfe23</strain>
    </source>
</reference>
<dbReference type="EMBL" id="MPIN01000003">
    <property type="protein sequence ID" value="OJH40219.1"/>
    <property type="molecule type" value="Genomic_DNA"/>
</dbReference>
<dbReference type="Gene3D" id="2.120.10.30">
    <property type="entry name" value="TolB, C-terminal domain"/>
    <property type="match status" value="1"/>
</dbReference>
<keyword evidence="3" id="KW-1185">Reference proteome</keyword>
<dbReference type="OrthoDB" id="9770043at2"/>
<protein>
    <submittedName>
        <fullName evidence="2">Dehydrogenase</fullName>
    </submittedName>
</protein>
<dbReference type="STRING" id="83449.BON30_14315"/>
<dbReference type="PROSITE" id="PS51257">
    <property type="entry name" value="PROKAR_LIPOPROTEIN"/>
    <property type="match status" value="1"/>
</dbReference>
<dbReference type="AlphaFoldDB" id="A0A1L9BD94"/>
<reference evidence="3" key="1">
    <citation type="submission" date="2016-11" db="EMBL/GenBank/DDBJ databases">
        <authorList>
            <person name="Shukria A."/>
            <person name="Stevens D.C."/>
        </authorList>
    </citation>
    <scope>NUCLEOTIDE SEQUENCE [LARGE SCALE GENOMIC DNA]</scope>
    <source>
        <strain evidence="3">Cbfe23</strain>
    </source>
</reference>
<organism evidence="2 3">
    <name type="scientific">Cystobacter ferrugineus</name>
    <dbReference type="NCBI Taxonomy" id="83449"/>
    <lineage>
        <taxon>Bacteria</taxon>
        <taxon>Pseudomonadati</taxon>
        <taxon>Myxococcota</taxon>
        <taxon>Myxococcia</taxon>
        <taxon>Myxococcales</taxon>
        <taxon>Cystobacterineae</taxon>
        <taxon>Archangiaceae</taxon>
        <taxon>Cystobacter</taxon>
    </lineage>
</organism>
<dbReference type="InterPro" id="IPR011042">
    <property type="entry name" value="6-blade_b-propeller_TolB-like"/>
</dbReference>
<proteinExistence type="predicted"/>
<comment type="caution">
    <text evidence="2">The sequence shown here is derived from an EMBL/GenBank/DDBJ whole genome shotgun (WGS) entry which is preliminary data.</text>
</comment>
<dbReference type="InterPro" id="IPR012938">
    <property type="entry name" value="Glc/Sorbosone_DH"/>
</dbReference>
<name>A0A1L9BD94_9BACT</name>
<dbReference type="SUPFAM" id="SSF50952">
    <property type="entry name" value="Soluble quinoprotein glucose dehydrogenase"/>
    <property type="match status" value="1"/>
</dbReference>
<dbReference type="PANTHER" id="PTHR19328:SF75">
    <property type="entry name" value="ALDOSE SUGAR DEHYDROGENASE YLII"/>
    <property type="match status" value="1"/>
</dbReference>